<comment type="caution">
    <text evidence="1">The sequence shown here is derived from an EMBL/GenBank/DDBJ whole genome shotgun (WGS) entry which is preliminary data.</text>
</comment>
<dbReference type="AlphaFoldDB" id="A0A2T1N979"/>
<proteinExistence type="predicted"/>
<evidence type="ECO:0000313" key="1">
    <source>
        <dbReference type="EMBL" id="PSG88383.1"/>
    </source>
</evidence>
<evidence type="ECO:0000313" key="2">
    <source>
        <dbReference type="Proteomes" id="UP000238426"/>
    </source>
</evidence>
<dbReference type="Proteomes" id="UP000238426">
    <property type="component" value="Unassembled WGS sequence"/>
</dbReference>
<accession>A0A2T1N979</accession>
<reference evidence="1 2" key="1">
    <citation type="submission" date="2018-03" db="EMBL/GenBank/DDBJ databases">
        <title>Mesoflavibacter sp. HG37 and Mesoflavibacter sp. HG96 sp.nov., two marine bacteria isolated from seawater of Western Pacific Ocean.</title>
        <authorList>
            <person name="Cheng H."/>
            <person name="Wu Y.-H."/>
            <person name="Guo L.-L."/>
            <person name="Xu X.-W."/>
        </authorList>
    </citation>
    <scope>NUCLEOTIDE SEQUENCE [LARGE SCALE GENOMIC DNA]</scope>
    <source>
        <strain evidence="1 2">KCTC 32269</strain>
    </source>
</reference>
<sequence>MKSNSELLENLILQNINFKDVISAFAEGDKYPILKNDLREQIQGKIAAITELEDAYLNLKISHLTFEEEKISIEPIFWINLTDLHNKSTLGDTITYINNSYAKAIKDYDELISQSNQNQELFNLLLLQKNNLMTSSNRLNFHLVNQSA</sequence>
<gene>
    <name evidence="1" type="ORF">C7H52_08765</name>
</gene>
<protein>
    <submittedName>
        <fullName evidence="1">Uncharacterized protein</fullName>
    </submittedName>
</protein>
<name>A0A2T1N979_9FLAO</name>
<dbReference type="EMBL" id="PXOQ01000009">
    <property type="protein sequence ID" value="PSG88383.1"/>
    <property type="molecule type" value="Genomic_DNA"/>
</dbReference>
<dbReference type="RefSeq" id="WP_106463521.1">
    <property type="nucleotide sequence ID" value="NZ_PXOQ01000009.1"/>
</dbReference>
<organism evidence="1 2">
    <name type="scientific">Aurantibacter aestuarii</name>
    <dbReference type="NCBI Taxonomy" id="1266046"/>
    <lineage>
        <taxon>Bacteria</taxon>
        <taxon>Pseudomonadati</taxon>
        <taxon>Bacteroidota</taxon>
        <taxon>Flavobacteriia</taxon>
        <taxon>Flavobacteriales</taxon>
        <taxon>Flavobacteriaceae</taxon>
        <taxon>Aurantibacter</taxon>
    </lineage>
</organism>
<keyword evidence="2" id="KW-1185">Reference proteome</keyword>